<dbReference type="RefSeq" id="WP_184423792.1">
    <property type="nucleotide sequence ID" value="NZ_AP027362.1"/>
</dbReference>
<keyword evidence="1" id="KW-0812">Transmembrane</keyword>
<keyword evidence="1" id="KW-1133">Transmembrane helix</keyword>
<dbReference type="Proteomes" id="UP000537141">
    <property type="component" value="Unassembled WGS sequence"/>
</dbReference>
<feature type="transmembrane region" description="Helical" evidence="1">
    <location>
        <begin position="6"/>
        <end position="22"/>
    </location>
</feature>
<keyword evidence="3" id="KW-1185">Reference proteome</keyword>
<dbReference type="EMBL" id="JACHHU010000009">
    <property type="protein sequence ID" value="MBB6542987.1"/>
    <property type="molecule type" value="Genomic_DNA"/>
</dbReference>
<name>A0A7X0TT88_9GAMM</name>
<comment type="caution">
    <text evidence="2">The sequence shown here is derived from an EMBL/GenBank/DDBJ whole genome shotgun (WGS) entry which is preliminary data.</text>
</comment>
<accession>A0A7X0TT88</accession>
<feature type="transmembrane region" description="Helical" evidence="1">
    <location>
        <begin position="34"/>
        <end position="54"/>
    </location>
</feature>
<keyword evidence="1" id="KW-0472">Membrane</keyword>
<organism evidence="2 3">
    <name type="scientific">Thalassotalea piscium</name>
    <dbReference type="NCBI Taxonomy" id="1230533"/>
    <lineage>
        <taxon>Bacteria</taxon>
        <taxon>Pseudomonadati</taxon>
        <taxon>Pseudomonadota</taxon>
        <taxon>Gammaproteobacteria</taxon>
        <taxon>Alteromonadales</taxon>
        <taxon>Colwelliaceae</taxon>
        <taxon>Thalassotalea</taxon>
    </lineage>
</organism>
<protein>
    <submittedName>
        <fullName evidence="2">Putative membrane protein</fullName>
    </submittedName>
</protein>
<proteinExistence type="predicted"/>
<evidence type="ECO:0000313" key="3">
    <source>
        <dbReference type="Proteomes" id="UP000537141"/>
    </source>
</evidence>
<reference evidence="2 3" key="1">
    <citation type="submission" date="2020-08" db="EMBL/GenBank/DDBJ databases">
        <title>Genomic Encyclopedia of Type Strains, Phase IV (KMG-IV): sequencing the most valuable type-strain genomes for metagenomic binning, comparative biology and taxonomic classification.</title>
        <authorList>
            <person name="Goeker M."/>
        </authorList>
    </citation>
    <scope>NUCLEOTIDE SEQUENCE [LARGE SCALE GENOMIC DNA]</scope>
    <source>
        <strain evidence="2 3">DSM 26287</strain>
    </source>
</reference>
<gene>
    <name evidence="2" type="ORF">HNQ55_001491</name>
</gene>
<sequence length="58" mass="6918">MIRLSFLLPIIMCAIWWWFLTNRGYTLKEGLRGFLFIIAFNTIIIGFFVIMLFVTNNQ</sequence>
<dbReference type="AlphaFoldDB" id="A0A7X0TT88"/>
<evidence type="ECO:0000256" key="1">
    <source>
        <dbReference type="SAM" id="Phobius"/>
    </source>
</evidence>
<evidence type="ECO:0000313" key="2">
    <source>
        <dbReference type="EMBL" id="MBB6542987.1"/>
    </source>
</evidence>